<comment type="cofactor">
    <cofactor evidence="1">
        <name>Zn(2+)</name>
        <dbReference type="ChEBI" id="CHEBI:29105"/>
    </cofactor>
</comment>
<evidence type="ECO:0000256" key="5">
    <source>
        <dbReference type="ARBA" id="ARBA00022525"/>
    </source>
</evidence>
<keyword evidence="8" id="KW-0732">Signal</keyword>
<evidence type="ECO:0000256" key="14">
    <source>
        <dbReference type="ARBA" id="ARBA00026213"/>
    </source>
</evidence>
<accession>A0AA35PXN7</accession>
<dbReference type="GO" id="GO:0005773">
    <property type="term" value="C:vacuole"/>
    <property type="evidence" value="ECO:0007669"/>
    <property type="project" value="UniProtKB-SubCell"/>
</dbReference>
<dbReference type="PRINTS" id="PR00765">
    <property type="entry name" value="CRBOXYPTASEA"/>
</dbReference>
<evidence type="ECO:0000259" key="16">
    <source>
        <dbReference type="PROSITE" id="PS52035"/>
    </source>
</evidence>
<comment type="function">
    <text evidence="12">Inactive carboxypeptidase that may play a role in cell wall organization and biogenesis.</text>
</comment>
<reference evidence="17" key="1">
    <citation type="submission" date="2023-01" db="EMBL/GenBank/DDBJ databases">
        <authorList>
            <person name="Piombo E."/>
        </authorList>
    </citation>
    <scope>NUCLEOTIDE SEQUENCE</scope>
</reference>
<keyword evidence="6" id="KW-0926">Vacuole</keyword>
<dbReference type="PANTHER" id="PTHR11705:SF147">
    <property type="entry name" value="INACTIVE METALLOCARBOXYPEPTIDASE ECM14"/>
    <property type="match status" value="1"/>
</dbReference>
<protein>
    <recommendedName>
        <fullName evidence="13">Inactive metallocarboxypeptidase ECM14</fullName>
    </recommendedName>
    <alternativeName>
        <fullName evidence="14">Inactive metallocarboxypeptidase ecm14</fullName>
    </alternativeName>
</protein>
<evidence type="ECO:0000256" key="12">
    <source>
        <dbReference type="ARBA" id="ARBA00025210"/>
    </source>
</evidence>
<evidence type="ECO:0000256" key="15">
    <source>
        <dbReference type="PROSITE-ProRule" id="PRU01379"/>
    </source>
</evidence>
<dbReference type="GO" id="GO:0005576">
    <property type="term" value="C:extracellular region"/>
    <property type="evidence" value="ECO:0007669"/>
    <property type="project" value="UniProtKB-SubCell"/>
</dbReference>
<dbReference type="FunFam" id="3.40.630.10:FF:000060">
    <property type="entry name" value="Putative metallocarboxypeptidase ecm14"/>
    <property type="match status" value="1"/>
</dbReference>
<comment type="similarity">
    <text evidence="4 15">Belongs to the peptidase M14 family.</text>
</comment>
<keyword evidence="10" id="KW-1015">Disulfide bond</keyword>
<dbReference type="PROSITE" id="PS00132">
    <property type="entry name" value="CARBOXYPEPT_ZN_1"/>
    <property type="match status" value="1"/>
</dbReference>
<dbReference type="GO" id="GO:0006508">
    <property type="term" value="P:proteolysis"/>
    <property type="evidence" value="ECO:0007669"/>
    <property type="project" value="InterPro"/>
</dbReference>
<dbReference type="Gene3D" id="3.40.630.10">
    <property type="entry name" value="Zn peptidases"/>
    <property type="match status" value="1"/>
</dbReference>
<dbReference type="CDD" id="cd03860">
    <property type="entry name" value="M14_CP_A-B_like"/>
    <property type="match status" value="1"/>
</dbReference>
<feature type="domain" description="Peptidase M14" evidence="16">
    <location>
        <begin position="257"/>
        <end position="576"/>
    </location>
</feature>
<evidence type="ECO:0000256" key="7">
    <source>
        <dbReference type="ARBA" id="ARBA00022723"/>
    </source>
</evidence>
<keyword evidence="18" id="KW-1185">Reference proteome</keyword>
<dbReference type="PROSITE" id="PS52035">
    <property type="entry name" value="PEPTIDASE_M14"/>
    <property type="match status" value="1"/>
</dbReference>
<comment type="caution">
    <text evidence="17">The sequence shown here is derived from an EMBL/GenBank/DDBJ whole genome shotgun (WGS) entry which is preliminary data.</text>
</comment>
<dbReference type="GO" id="GO:0008270">
    <property type="term" value="F:zinc ion binding"/>
    <property type="evidence" value="ECO:0007669"/>
    <property type="project" value="InterPro"/>
</dbReference>
<dbReference type="Pfam" id="PF00246">
    <property type="entry name" value="Peptidase_M14"/>
    <property type="match status" value="1"/>
</dbReference>
<dbReference type="EMBL" id="CABFNP030000754">
    <property type="protein sequence ID" value="CAI6084682.1"/>
    <property type="molecule type" value="Genomic_DNA"/>
</dbReference>
<evidence type="ECO:0000313" key="17">
    <source>
        <dbReference type="EMBL" id="CAI6084682.1"/>
    </source>
</evidence>
<evidence type="ECO:0000313" key="18">
    <source>
        <dbReference type="Proteomes" id="UP001160390"/>
    </source>
</evidence>
<keyword evidence="5" id="KW-0964">Secreted</keyword>
<evidence type="ECO:0000256" key="10">
    <source>
        <dbReference type="ARBA" id="ARBA00023157"/>
    </source>
</evidence>
<dbReference type="AlphaFoldDB" id="A0AA35PXN7"/>
<comment type="caution">
    <text evidence="15">Lacks conserved residue(s) required for the propagation of feature annotation.</text>
</comment>
<proteinExistence type="inferred from homology"/>
<keyword evidence="11" id="KW-0961">Cell wall biogenesis/degradation</keyword>
<evidence type="ECO:0000256" key="8">
    <source>
        <dbReference type="ARBA" id="ARBA00022729"/>
    </source>
</evidence>
<gene>
    <name evidence="17" type="ORF">CCHLO57077_00004999</name>
</gene>
<dbReference type="InterPro" id="IPR000834">
    <property type="entry name" value="Peptidase_M14"/>
</dbReference>
<comment type="subcellular location">
    <subcellularLocation>
        <location evidence="3">Secreted</location>
    </subcellularLocation>
    <subcellularLocation>
        <location evidence="2">Vacuole</location>
    </subcellularLocation>
</comment>
<keyword evidence="7" id="KW-0479">Metal-binding</keyword>
<keyword evidence="9" id="KW-0862">Zinc</keyword>
<organism evidence="17 18">
    <name type="scientific">Clonostachys chloroleuca</name>
    <dbReference type="NCBI Taxonomy" id="1926264"/>
    <lineage>
        <taxon>Eukaryota</taxon>
        <taxon>Fungi</taxon>
        <taxon>Dikarya</taxon>
        <taxon>Ascomycota</taxon>
        <taxon>Pezizomycotina</taxon>
        <taxon>Sordariomycetes</taxon>
        <taxon>Hypocreomycetidae</taxon>
        <taxon>Hypocreales</taxon>
        <taxon>Bionectriaceae</taxon>
        <taxon>Clonostachys</taxon>
    </lineage>
</organism>
<dbReference type="SUPFAM" id="SSF53187">
    <property type="entry name" value="Zn-dependent exopeptidases"/>
    <property type="match status" value="1"/>
</dbReference>
<dbReference type="PANTHER" id="PTHR11705">
    <property type="entry name" value="PROTEASE FAMILY M14 CARBOXYPEPTIDASE A,B"/>
    <property type="match status" value="1"/>
</dbReference>
<evidence type="ECO:0000256" key="11">
    <source>
        <dbReference type="ARBA" id="ARBA00023316"/>
    </source>
</evidence>
<evidence type="ECO:0000256" key="4">
    <source>
        <dbReference type="ARBA" id="ARBA00005988"/>
    </source>
</evidence>
<dbReference type="InterPro" id="IPR057246">
    <property type="entry name" value="CARBOXYPEPT_ZN_1"/>
</dbReference>
<evidence type="ECO:0000256" key="2">
    <source>
        <dbReference type="ARBA" id="ARBA00004116"/>
    </source>
</evidence>
<evidence type="ECO:0000256" key="6">
    <source>
        <dbReference type="ARBA" id="ARBA00022554"/>
    </source>
</evidence>
<dbReference type="Proteomes" id="UP001160390">
    <property type="component" value="Unassembled WGS sequence"/>
</dbReference>
<sequence>MTGVPARRCAYSDDNALPGALANFLRPTHPLSINVNGIFAIHRCSQWFPTSSLVLVPVIVWRARDQSMRFATTTVVALLALFHSADTANIRAQRATYGSTSTDRDTGDRRLFPYLTRLRDNVIERVFGQHPTKDSSQSSPIESISRQYANQVVLRFNITSPTEEAALSKATDRLFLDVWAFNHDFVDIRLHSDEVAPLISLLPRSLQLSYSTLVTDLAAAVYESVPSHNSERSITLEGVHADLSVRPGAGDNVFFQDYRSLSVIIRWMQLLEVMFPAFVEYTKIGQSWEGRDIPALRVGVSGQSSNSSPRKTIVITGGLHGREWISTSTVNYLAWSFITSFGKEPMITKLLVEFDIVFIPVVNPDGFEYTWNVDRLWRKSRQQTGLRYCRGMDLDHAFGYEWDSARHQTDPCSESYGGEQPFQAVEAEKLADWARNQTLHNVNFVSFIDLHSYSQQVLFPYAYSCAIEPPNIENLTELAAGIAKSIRLASGESYSVASACEGAVSDEKDGKTDFEQRIESGGGSAIDWFYHEMKAHFSYQIKLRDTGSYGFLLPREHIVPTGEEIFSAMKYFGDYLLGNNGIEKLLNEENGNGDDAANVASNMELRRRNFRR</sequence>
<evidence type="ECO:0000256" key="3">
    <source>
        <dbReference type="ARBA" id="ARBA00004613"/>
    </source>
</evidence>
<evidence type="ECO:0000256" key="1">
    <source>
        <dbReference type="ARBA" id="ARBA00001947"/>
    </source>
</evidence>
<dbReference type="GO" id="GO:0004181">
    <property type="term" value="F:metallocarboxypeptidase activity"/>
    <property type="evidence" value="ECO:0007669"/>
    <property type="project" value="InterPro"/>
</dbReference>
<dbReference type="SMART" id="SM00631">
    <property type="entry name" value="Zn_pept"/>
    <property type="match status" value="1"/>
</dbReference>
<name>A0AA35PXN7_9HYPO</name>
<evidence type="ECO:0000256" key="13">
    <source>
        <dbReference type="ARBA" id="ARBA00026187"/>
    </source>
</evidence>
<evidence type="ECO:0000256" key="9">
    <source>
        <dbReference type="ARBA" id="ARBA00022833"/>
    </source>
</evidence>
<dbReference type="GO" id="GO:0071555">
    <property type="term" value="P:cell wall organization"/>
    <property type="evidence" value="ECO:0007669"/>
    <property type="project" value="UniProtKB-KW"/>
</dbReference>